<name>A0ABY4CFQ9_9BACT</name>
<reference evidence="5" key="1">
    <citation type="submission" date="2022-03" db="EMBL/GenBank/DDBJ databases">
        <title>Genome Identification and Characterization of new species Bdellovibrio reynosense LBG001 sp. nov. from a Mexico soil sample.</title>
        <authorList>
            <person name="Camilli A."/>
            <person name="Ajao Y."/>
            <person name="Guo X."/>
        </authorList>
    </citation>
    <scope>NUCLEOTIDE SEQUENCE</scope>
    <source>
        <strain evidence="5">LBG001</strain>
    </source>
</reference>
<protein>
    <submittedName>
        <fullName evidence="5">Type 1 glutamine amidotransferase domain-containing protein</fullName>
    </submittedName>
</protein>
<dbReference type="SUPFAM" id="SSF52317">
    <property type="entry name" value="Class I glutamine amidotransferase-like"/>
    <property type="match status" value="1"/>
</dbReference>
<organism evidence="5 6">
    <name type="scientific">Bdellovibrio reynosensis</name>
    <dbReference type="NCBI Taxonomy" id="2835041"/>
    <lineage>
        <taxon>Bacteria</taxon>
        <taxon>Pseudomonadati</taxon>
        <taxon>Bdellovibrionota</taxon>
        <taxon>Bdellovibrionia</taxon>
        <taxon>Bdellovibrionales</taxon>
        <taxon>Pseudobdellovibrionaceae</taxon>
        <taxon>Bdellovibrio</taxon>
    </lineage>
</organism>
<accession>A0ABY4CFQ9</accession>
<evidence type="ECO:0000256" key="3">
    <source>
        <dbReference type="ARBA" id="ARBA00038493"/>
    </source>
</evidence>
<evidence type="ECO:0000313" key="6">
    <source>
        <dbReference type="Proteomes" id="UP000830116"/>
    </source>
</evidence>
<dbReference type="Pfam" id="PF01965">
    <property type="entry name" value="DJ-1_PfpI"/>
    <property type="match status" value="1"/>
</dbReference>
<comment type="similarity">
    <text evidence="3">Belongs to the peptidase C56 family. HSP31-like subfamily.</text>
</comment>
<dbReference type="PANTHER" id="PTHR48094:SF11">
    <property type="entry name" value="GLUTATHIONE-INDEPENDENT GLYOXALASE HSP31-RELATED"/>
    <property type="match status" value="1"/>
</dbReference>
<keyword evidence="5" id="KW-0315">Glutamine amidotransferase</keyword>
<evidence type="ECO:0000256" key="1">
    <source>
        <dbReference type="ARBA" id="ARBA00023016"/>
    </source>
</evidence>
<feature type="domain" description="DJ-1/PfpI" evidence="4">
    <location>
        <begin position="28"/>
        <end position="221"/>
    </location>
</feature>
<sequence length="250" mass="27552">MPSRKVLFVLTSTNTLGTSGHKTGAYLSEITHPYEELTKAGYSIDMVSPQGGKVPLDGVKMDDPINATWMNDEEFLEKIEKTLKPAQVKAQDYSAIFFAGGHGTMFDFPENRDLQKITKDIYEANGIVAAVCHGPAGLVNIKLKDGDYLVSGHEVSSFTDEEEETVGMERIVPFLLETKLKERGAHHTSAPKFTCHVVKSGRLITGQNPASAQALGQALVEVLQFQEEGRSLPEQNWCDWKSSSQEHRGL</sequence>
<evidence type="ECO:0000259" key="4">
    <source>
        <dbReference type="Pfam" id="PF01965"/>
    </source>
</evidence>
<dbReference type="CDD" id="cd03141">
    <property type="entry name" value="GATase1_Hsp31_like"/>
    <property type="match status" value="1"/>
</dbReference>
<dbReference type="RefSeq" id="WP_243539694.1">
    <property type="nucleotide sequence ID" value="NZ_CP093442.1"/>
</dbReference>
<gene>
    <name evidence="5" type="ORF">MNR06_05390</name>
</gene>
<dbReference type="Proteomes" id="UP000830116">
    <property type="component" value="Chromosome"/>
</dbReference>
<keyword evidence="6" id="KW-1185">Reference proteome</keyword>
<proteinExistence type="inferred from homology"/>
<evidence type="ECO:0000256" key="2">
    <source>
        <dbReference type="ARBA" id="ARBA00023239"/>
    </source>
</evidence>
<keyword evidence="1" id="KW-0346">Stress response</keyword>
<dbReference type="PANTHER" id="PTHR48094">
    <property type="entry name" value="PROTEIN/NUCLEIC ACID DEGLYCASE DJ-1-RELATED"/>
    <property type="match status" value="1"/>
</dbReference>
<dbReference type="Gene3D" id="3.40.50.880">
    <property type="match status" value="1"/>
</dbReference>
<dbReference type="InterPro" id="IPR029062">
    <property type="entry name" value="Class_I_gatase-like"/>
</dbReference>
<evidence type="ECO:0000313" key="5">
    <source>
        <dbReference type="EMBL" id="UOF02383.1"/>
    </source>
</evidence>
<dbReference type="InterPro" id="IPR050325">
    <property type="entry name" value="Prot/Nucl_acid_deglycase"/>
</dbReference>
<keyword evidence="2" id="KW-0456">Lyase</keyword>
<dbReference type="EMBL" id="CP093442">
    <property type="protein sequence ID" value="UOF02383.1"/>
    <property type="molecule type" value="Genomic_DNA"/>
</dbReference>
<dbReference type="InterPro" id="IPR002818">
    <property type="entry name" value="DJ-1/PfpI"/>
</dbReference>